<dbReference type="OrthoDB" id="31113at2759"/>
<dbReference type="GO" id="GO:0017108">
    <property type="term" value="F:5'-flap endonuclease activity"/>
    <property type="evidence" value="ECO:0007669"/>
    <property type="project" value="TreeGrafter"/>
</dbReference>
<dbReference type="PRINTS" id="PR00853">
    <property type="entry name" value="XPGRADSUPER"/>
</dbReference>
<dbReference type="InterPro" id="IPR008918">
    <property type="entry name" value="HhH2"/>
</dbReference>
<dbReference type="InterPro" id="IPR006086">
    <property type="entry name" value="XPG-I_dom"/>
</dbReference>
<dbReference type="GO" id="GO:0003677">
    <property type="term" value="F:DNA binding"/>
    <property type="evidence" value="ECO:0007669"/>
    <property type="project" value="InterPro"/>
</dbReference>
<dbReference type="Gene3D" id="1.10.150.20">
    <property type="entry name" value="5' to 3' exonuclease, C-terminal subdomain"/>
    <property type="match status" value="1"/>
</dbReference>
<evidence type="ECO:0000313" key="5">
    <source>
        <dbReference type="EMBL" id="KAF5329993.1"/>
    </source>
</evidence>
<dbReference type="Proteomes" id="UP000541558">
    <property type="component" value="Unassembled WGS sequence"/>
</dbReference>
<dbReference type="EMBL" id="JAACJK010000117">
    <property type="protein sequence ID" value="KAF5329993.1"/>
    <property type="molecule type" value="Genomic_DNA"/>
</dbReference>
<keyword evidence="2" id="KW-0540">Nuclease</keyword>
<reference evidence="5 6" key="1">
    <citation type="journal article" date="2020" name="ISME J.">
        <title>Uncovering the hidden diversity of litter-decomposition mechanisms in mushroom-forming fungi.</title>
        <authorList>
            <person name="Floudas D."/>
            <person name="Bentzer J."/>
            <person name="Ahren D."/>
            <person name="Johansson T."/>
            <person name="Persson P."/>
            <person name="Tunlid A."/>
        </authorList>
    </citation>
    <scope>NUCLEOTIDE SEQUENCE [LARGE SCALE GENOMIC DNA]</scope>
    <source>
        <strain evidence="5 6">CBS 175.51</strain>
    </source>
</reference>
<dbReference type="SMART" id="SM00484">
    <property type="entry name" value="XPGI"/>
    <property type="match status" value="1"/>
</dbReference>
<dbReference type="SUPFAM" id="SSF47807">
    <property type="entry name" value="5' to 3' exonuclease, C-terminal subdomain"/>
    <property type="match status" value="1"/>
</dbReference>
<proteinExistence type="predicted"/>
<dbReference type="Gene3D" id="3.40.50.1010">
    <property type="entry name" value="5'-nuclease"/>
    <property type="match status" value="2"/>
</dbReference>
<keyword evidence="3" id="KW-0460">Magnesium</keyword>
<organism evidence="5 6">
    <name type="scientific">Ephemerocybe angulata</name>
    <dbReference type="NCBI Taxonomy" id="980116"/>
    <lineage>
        <taxon>Eukaryota</taxon>
        <taxon>Fungi</taxon>
        <taxon>Dikarya</taxon>
        <taxon>Basidiomycota</taxon>
        <taxon>Agaricomycotina</taxon>
        <taxon>Agaricomycetes</taxon>
        <taxon>Agaricomycetidae</taxon>
        <taxon>Agaricales</taxon>
        <taxon>Agaricineae</taxon>
        <taxon>Psathyrellaceae</taxon>
        <taxon>Ephemerocybe</taxon>
    </lineage>
</organism>
<dbReference type="AlphaFoldDB" id="A0A8H5BWV5"/>
<dbReference type="InterPro" id="IPR006084">
    <property type="entry name" value="XPG/Rad2"/>
</dbReference>
<comment type="caution">
    <text evidence="5">The sequence shown here is derived from an EMBL/GenBank/DDBJ whole genome shotgun (WGS) entry which is preliminary data.</text>
</comment>
<sequence>MGVQGLIPFLRKVCPNVFQKLPNRFKDITGKHVVIDGTLITQRFHFSPSTHPHRHVLGWYRVAEEMRQSGVVATCVFDGKSRHSAKGKETSDVGKVMRRRSAQKLTAARGHIEGGRLQRLDALKDLFATLSSLPPAALQRTLEALKALSSKHAGDQTVQDMLRTLSSQASDDAVSELVSGIVPTNTSLGPLDTIGPTKEDALRVQATLLRLYQEFLQSLSQLATITQEDAKSPTSPLAEAVDQHINTLMTKAQAHLAVQERRLWDGLSTVSTDDRERLTELTGVAGNLVSQSYDMSSSFNRRTNLPTPTTYEESREILRAMGIQCILAEGDVEAEGLASAMVLTGKADFVASEDTDVLVYGAPLMRNLAGSYSHSPLEIVTGKDIQESLNLDRPGYVDFALLLGTDFSQRLNNVGPVRALKLIKSYGDIEHILENEPKYSPKISRGEYLDEINTARAIFSSCPPVLDPATLSPLAHSDAAVARTLSRYNLDRALMESSSWDPEEAFAGNYFHDAPNAT</sequence>
<evidence type="ECO:0000259" key="4">
    <source>
        <dbReference type="SMART" id="SM00484"/>
    </source>
</evidence>
<keyword evidence="2" id="KW-0378">Hydrolase</keyword>
<evidence type="ECO:0000256" key="3">
    <source>
        <dbReference type="ARBA" id="ARBA00022842"/>
    </source>
</evidence>
<keyword evidence="1" id="KW-0479">Metal-binding</keyword>
<dbReference type="GO" id="GO:0006281">
    <property type="term" value="P:DNA repair"/>
    <property type="evidence" value="ECO:0007669"/>
    <property type="project" value="UniProtKB-ARBA"/>
</dbReference>
<evidence type="ECO:0000313" key="6">
    <source>
        <dbReference type="Proteomes" id="UP000541558"/>
    </source>
</evidence>
<dbReference type="PANTHER" id="PTHR11081">
    <property type="entry name" value="FLAP ENDONUCLEASE FAMILY MEMBER"/>
    <property type="match status" value="1"/>
</dbReference>
<dbReference type="PANTHER" id="PTHR11081:SF9">
    <property type="entry name" value="FLAP ENDONUCLEASE 1"/>
    <property type="match status" value="1"/>
</dbReference>
<keyword evidence="6" id="KW-1185">Reference proteome</keyword>
<feature type="domain" description="XPG-I" evidence="4">
    <location>
        <begin position="319"/>
        <end position="391"/>
    </location>
</feature>
<keyword evidence="2" id="KW-0255">Endonuclease</keyword>
<dbReference type="Pfam" id="PF00867">
    <property type="entry name" value="XPG_I"/>
    <property type="match status" value="1"/>
</dbReference>
<dbReference type="SUPFAM" id="SSF88723">
    <property type="entry name" value="PIN domain-like"/>
    <property type="match status" value="1"/>
</dbReference>
<dbReference type="InterPro" id="IPR029060">
    <property type="entry name" value="PIN-like_dom_sf"/>
</dbReference>
<dbReference type="GO" id="GO:0046872">
    <property type="term" value="F:metal ion binding"/>
    <property type="evidence" value="ECO:0007669"/>
    <property type="project" value="UniProtKB-KW"/>
</dbReference>
<name>A0A8H5BWV5_9AGAR</name>
<dbReference type="InterPro" id="IPR036279">
    <property type="entry name" value="5-3_exonuclease_C_sf"/>
</dbReference>
<evidence type="ECO:0000256" key="2">
    <source>
        <dbReference type="ARBA" id="ARBA00022759"/>
    </source>
</evidence>
<accession>A0A8H5BWV5</accession>
<gene>
    <name evidence="5" type="ORF">D9611_010427</name>
</gene>
<dbReference type="SMART" id="SM00279">
    <property type="entry name" value="HhH2"/>
    <property type="match status" value="1"/>
</dbReference>
<dbReference type="CDD" id="cd09897">
    <property type="entry name" value="H3TH_FEN1-XPG-like"/>
    <property type="match status" value="1"/>
</dbReference>
<protein>
    <recommendedName>
        <fullName evidence="4">XPG-I domain-containing protein</fullName>
    </recommendedName>
</protein>
<evidence type="ECO:0000256" key="1">
    <source>
        <dbReference type="ARBA" id="ARBA00022723"/>
    </source>
</evidence>